<reference evidence="7" key="1">
    <citation type="submission" date="2020-11" db="EMBL/GenBank/DDBJ databases">
        <authorList>
            <consortium name="DOE Joint Genome Institute"/>
            <person name="Ahrendt S."/>
            <person name="Riley R."/>
            <person name="Andreopoulos W."/>
            <person name="Labutti K."/>
            <person name="Pangilinan J."/>
            <person name="Ruiz-Duenas F.J."/>
            <person name="Barrasa J.M."/>
            <person name="Sanchez-Garcia M."/>
            <person name="Camarero S."/>
            <person name="Miyauchi S."/>
            <person name="Serrano A."/>
            <person name="Linde D."/>
            <person name="Babiker R."/>
            <person name="Drula E."/>
            <person name="Ayuso-Fernandez I."/>
            <person name="Pacheco R."/>
            <person name="Padilla G."/>
            <person name="Ferreira P."/>
            <person name="Barriuso J."/>
            <person name="Kellner H."/>
            <person name="Castanera R."/>
            <person name="Alfaro M."/>
            <person name="Ramirez L."/>
            <person name="Pisabarro A.G."/>
            <person name="Kuo A."/>
            <person name="Tritt A."/>
            <person name="Lipzen A."/>
            <person name="He G."/>
            <person name="Yan M."/>
            <person name="Ng V."/>
            <person name="Cullen D."/>
            <person name="Martin F."/>
            <person name="Rosso M.-N."/>
            <person name="Henrissat B."/>
            <person name="Hibbett D."/>
            <person name="Martinez A.T."/>
            <person name="Grigoriev I.V."/>
        </authorList>
    </citation>
    <scope>NUCLEOTIDE SEQUENCE</scope>
    <source>
        <strain evidence="7">CBS 506.95</strain>
    </source>
</reference>
<dbReference type="SUPFAM" id="SSF48576">
    <property type="entry name" value="Terpenoid synthases"/>
    <property type="match status" value="1"/>
</dbReference>
<comment type="cofactor">
    <cofactor evidence="1 6">
        <name>Mg(2+)</name>
        <dbReference type="ChEBI" id="CHEBI:18420"/>
    </cofactor>
</comment>
<dbReference type="GO" id="GO:0010333">
    <property type="term" value="F:terpene synthase activity"/>
    <property type="evidence" value="ECO:0007669"/>
    <property type="project" value="InterPro"/>
</dbReference>
<sequence>MSSPPRKFRLPDLISACPLKDATNPHYEKAAAESRAWINSYNIFADRKRAHFIQGQNELLCSHVYCFAGYEEFRTTCDFVNLLFVVDEVSDEQNGIEARATGQVFVNAMKFDDWDDNSILAKITREFRARFLRLAGPNTVKRFADLCETYTQCVGREAELREHNQILGLEEFVPHRRQNSAVLLCFTLVEYVVGLDLKDEVYEDTTFRDAYFAACDYVCWSNDVYSYDMEQSRGLTGNNIVTVLMKEKGISLQEASDYIGKYCANLLEKYLDARTRISLSLGHEATQFINAVGQWMVGNLAWSFETVRYFGPSHLDVKETRVVYLRPQERFSDL</sequence>
<keyword evidence="8" id="KW-1185">Reference proteome</keyword>
<comment type="caution">
    <text evidence="7">The sequence shown here is derived from an EMBL/GenBank/DDBJ whole genome shotgun (WGS) entry which is preliminary data.</text>
</comment>
<dbReference type="PANTHER" id="PTHR35201:SF4">
    <property type="entry name" value="BETA-PINACENE SYNTHASE-RELATED"/>
    <property type="match status" value="1"/>
</dbReference>
<dbReference type="Gene3D" id="1.10.600.10">
    <property type="entry name" value="Farnesyl Diphosphate Synthase"/>
    <property type="match status" value="1"/>
</dbReference>
<dbReference type="InterPro" id="IPR008949">
    <property type="entry name" value="Isoprenoid_synthase_dom_sf"/>
</dbReference>
<name>A0A9P6ETT8_9AGAR</name>
<evidence type="ECO:0000256" key="4">
    <source>
        <dbReference type="ARBA" id="ARBA00022842"/>
    </source>
</evidence>
<evidence type="ECO:0000256" key="3">
    <source>
        <dbReference type="ARBA" id="ARBA00022723"/>
    </source>
</evidence>
<evidence type="ECO:0000256" key="5">
    <source>
        <dbReference type="ARBA" id="ARBA00023239"/>
    </source>
</evidence>
<protein>
    <recommendedName>
        <fullName evidence="6">Terpene synthase</fullName>
        <ecNumber evidence="6">4.2.3.-</ecNumber>
    </recommendedName>
</protein>
<evidence type="ECO:0000256" key="2">
    <source>
        <dbReference type="ARBA" id="ARBA00006333"/>
    </source>
</evidence>
<dbReference type="GO" id="GO:0046872">
    <property type="term" value="F:metal ion binding"/>
    <property type="evidence" value="ECO:0007669"/>
    <property type="project" value="UniProtKB-KW"/>
</dbReference>
<comment type="similarity">
    <text evidence="2 6">Belongs to the terpene synthase family.</text>
</comment>
<accession>A0A9P6ETT8</accession>
<dbReference type="InterPro" id="IPR034686">
    <property type="entry name" value="Terpene_cyclase-like_2"/>
</dbReference>
<dbReference type="GO" id="GO:0008299">
    <property type="term" value="P:isoprenoid biosynthetic process"/>
    <property type="evidence" value="ECO:0007669"/>
    <property type="project" value="UniProtKB-ARBA"/>
</dbReference>
<keyword evidence="3 6" id="KW-0479">Metal-binding</keyword>
<dbReference type="OrthoDB" id="2861623at2759"/>
<dbReference type="EC" id="4.2.3.-" evidence="6"/>
<dbReference type="SFLD" id="SFLDG01020">
    <property type="entry name" value="Terpene_Cyclase_Like_2"/>
    <property type="match status" value="1"/>
</dbReference>
<dbReference type="AlphaFoldDB" id="A0A9P6ETT8"/>
<evidence type="ECO:0000256" key="6">
    <source>
        <dbReference type="RuleBase" id="RU366034"/>
    </source>
</evidence>
<evidence type="ECO:0000313" key="7">
    <source>
        <dbReference type="EMBL" id="KAF9534914.1"/>
    </source>
</evidence>
<keyword evidence="4 6" id="KW-0460">Magnesium</keyword>
<dbReference type="EMBL" id="MU157825">
    <property type="protein sequence ID" value="KAF9534914.1"/>
    <property type="molecule type" value="Genomic_DNA"/>
</dbReference>
<gene>
    <name evidence="7" type="ORF">CPB83DRAFT_924356</name>
</gene>
<organism evidence="7 8">
    <name type="scientific">Crepidotus variabilis</name>
    <dbReference type="NCBI Taxonomy" id="179855"/>
    <lineage>
        <taxon>Eukaryota</taxon>
        <taxon>Fungi</taxon>
        <taxon>Dikarya</taxon>
        <taxon>Basidiomycota</taxon>
        <taxon>Agaricomycotina</taxon>
        <taxon>Agaricomycetes</taxon>
        <taxon>Agaricomycetidae</taxon>
        <taxon>Agaricales</taxon>
        <taxon>Agaricineae</taxon>
        <taxon>Crepidotaceae</taxon>
        <taxon>Crepidotus</taxon>
    </lineage>
</organism>
<proteinExistence type="inferred from homology"/>
<evidence type="ECO:0000313" key="8">
    <source>
        <dbReference type="Proteomes" id="UP000807306"/>
    </source>
</evidence>
<keyword evidence="5 6" id="KW-0456">Lyase</keyword>
<dbReference type="Pfam" id="PF19086">
    <property type="entry name" value="Terpene_syn_C_2"/>
    <property type="match status" value="1"/>
</dbReference>
<dbReference type="SFLD" id="SFLDS00005">
    <property type="entry name" value="Isoprenoid_Synthase_Type_I"/>
    <property type="match status" value="1"/>
</dbReference>
<dbReference type="PANTHER" id="PTHR35201">
    <property type="entry name" value="TERPENE SYNTHASE"/>
    <property type="match status" value="1"/>
</dbReference>
<evidence type="ECO:0000256" key="1">
    <source>
        <dbReference type="ARBA" id="ARBA00001946"/>
    </source>
</evidence>
<dbReference type="Proteomes" id="UP000807306">
    <property type="component" value="Unassembled WGS sequence"/>
</dbReference>